<reference evidence="1" key="2">
    <citation type="submission" date="2020-07" db="EMBL/GenBank/DDBJ databases">
        <authorList>
            <person name="Vera ALvarez R."/>
            <person name="Arias-Moreno D.M."/>
            <person name="Jimenez-Jacinto V."/>
            <person name="Jimenez-Bremont J.F."/>
            <person name="Swaminathan K."/>
            <person name="Moose S.P."/>
            <person name="Guerrero-Gonzalez M.L."/>
            <person name="Marino-Ramirez L."/>
            <person name="Landsman D."/>
            <person name="Rodriguez-Kessler M."/>
            <person name="Delgado-Sanchez P."/>
        </authorList>
    </citation>
    <scope>NUCLEOTIDE SEQUENCE</scope>
    <source>
        <tissue evidence="1">Cladode</tissue>
    </source>
</reference>
<accession>A0A7C8ZNV1</accession>
<protein>
    <submittedName>
        <fullName evidence="1">Uncharacterized protein</fullName>
    </submittedName>
</protein>
<dbReference type="AlphaFoldDB" id="A0A7C8ZNV1"/>
<evidence type="ECO:0000313" key="1">
    <source>
        <dbReference type="EMBL" id="MBA4647556.1"/>
    </source>
</evidence>
<proteinExistence type="predicted"/>
<reference evidence="1" key="1">
    <citation type="journal article" date="2013" name="J. Plant Res.">
        <title>Effect of fungi and light on seed germination of three Opuntia species from semiarid lands of central Mexico.</title>
        <authorList>
            <person name="Delgado-Sanchez P."/>
            <person name="Jimenez-Bremont J.F."/>
            <person name="Guerrero-Gonzalez Mde L."/>
            <person name="Flores J."/>
        </authorList>
    </citation>
    <scope>NUCLEOTIDE SEQUENCE</scope>
    <source>
        <tissue evidence="1">Cladode</tissue>
    </source>
</reference>
<sequence length="138" mass="15341">MPFSPVVPGPRLAENEVIRAKDLTIGPRSKAVHGSRLKIHENSTRNKPTTTSFVVVDIDSLQLKVTVTLIPPGLIDAMLGAHNFPELGTNLVPTLTPLYVKNFTHFGAKKIQLTEVCVCERERESMEFENGKREGENY</sequence>
<name>A0A7C8ZNV1_OPUST</name>
<organism evidence="1">
    <name type="scientific">Opuntia streptacantha</name>
    <name type="common">Prickly pear cactus</name>
    <name type="synonym">Opuntia cardona</name>
    <dbReference type="NCBI Taxonomy" id="393608"/>
    <lineage>
        <taxon>Eukaryota</taxon>
        <taxon>Viridiplantae</taxon>
        <taxon>Streptophyta</taxon>
        <taxon>Embryophyta</taxon>
        <taxon>Tracheophyta</taxon>
        <taxon>Spermatophyta</taxon>
        <taxon>Magnoliopsida</taxon>
        <taxon>eudicotyledons</taxon>
        <taxon>Gunneridae</taxon>
        <taxon>Pentapetalae</taxon>
        <taxon>Caryophyllales</taxon>
        <taxon>Cactineae</taxon>
        <taxon>Cactaceae</taxon>
        <taxon>Opuntioideae</taxon>
        <taxon>Opuntia</taxon>
    </lineage>
</organism>
<dbReference type="EMBL" id="GISG01150927">
    <property type="protein sequence ID" value="MBA4647556.1"/>
    <property type="molecule type" value="Transcribed_RNA"/>
</dbReference>